<keyword evidence="4" id="KW-1185">Reference proteome</keyword>
<gene>
    <name evidence="3" type="ORF">FJM65_19760</name>
</gene>
<comment type="caution">
    <text evidence="3">The sequence shown here is derived from an EMBL/GenBank/DDBJ whole genome shotgun (WGS) entry which is preliminary data.</text>
</comment>
<name>A0A501VTM2_9BACT</name>
<dbReference type="AlphaFoldDB" id="A0A501VTM2"/>
<evidence type="ECO:0000259" key="2">
    <source>
        <dbReference type="Pfam" id="PF07282"/>
    </source>
</evidence>
<evidence type="ECO:0000313" key="4">
    <source>
        <dbReference type="Proteomes" id="UP000316727"/>
    </source>
</evidence>
<proteinExistence type="predicted"/>
<evidence type="ECO:0000313" key="3">
    <source>
        <dbReference type="EMBL" id="TPE41083.1"/>
    </source>
</evidence>
<protein>
    <submittedName>
        <fullName evidence="3">IS200/IS605 family element transposase accessory protein TnpB</fullName>
    </submittedName>
</protein>
<dbReference type="OrthoDB" id="1551477at2"/>
<dbReference type="Proteomes" id="UP000316727">
    <property type="component" value="Unassembled WGS sequence"/>
</dbReference>
<dbReference type="GO" id="GO:0003677">
    <property type="term" value="F:DNA binding"/>
    <property type="evidence" value="ECO:0007669"/>
    <property type="project" value="UniProtKB-KW"/>
</dbReference>
<dbReference type="NCBIfam" id="NF040570">
    <property type="entry name" value="guided_TnpB"/>
    <property type="match status" value="1"/>
</dbReference>
<dbReference type="NCBIfam" id="TIGR01766">
    <property type="entry name" value="IS200/IS605 family accessory protein TnpB-like domain"/>
    <property type="match status" value="1"/>
</dbReference>
<sequence length="127" mass="14145">MSKELVQNAKYTNRAIVLEDLSGIRKGTKVKKAQRAKRSSWGFYELRSFLHYKAKKQGVSLILINPAYTSRTCSECGCSDKANRKSQSDFVCKDCGHSENADYNAAKNIRHLGLLSTQPMVSARAVA</sequence>
<dbReference type="InterPro" id="IPR010095">
    <property type="entry name" value="Cas12f1-like_TNB"/>
</dbReference>
<dbReference type="EMBL" id="VFRQ01000016">
    <property type="protein sequence ID" value="TPE41083.1"/>
    <property type="molecule type" value="Genomic_DNA"/>
</dbReference>
<accession>A0A501VTM2</accession>
<organism evidence="3 4">
    <name type="scientific">Pontibacter mangrovi</name>
    <dbReference type="NCBI Taxonomy" id="2589816"/>
    <lineage>
        <taxon>Bacteria</taxon>
        <taxon>Pseudomonadati</taxon>
        <taxon>Bacteroidota</taxon>
        <taxon>Cytophagia</taxon>
        <taxon>Cytophagales</taxon>
        <taxon>Hymenobacteraceae</taxon>
        <taxon>Pontibacter</taxon>
    </lineage>
</organism>
<evidence type="ECO:0000256" key="1">
    <source>
        <dbReference type="ARBA" id="ARBA00023125"/>
    </source>
</evidence>
<reference evidence="3 4" key="1">
    <citation type="submission" date="2019-06" db="EMBL/GenBank/DDBJ databases">
        <title>A novel bacterium of genus Pontibacter, isolated from marine sediment.</title>
        <authorList>
            <person name="Huang H."/>
            <person name="Mo K."/>
            <person name="Hu Y."/>
        </authorList>
    </citation>
    <scope>NUCLEOTIDE SEQUENCE [LARGE SCALE GENOMIC DNA]</scope>
    <source>
        <strain evidence="3 4">HB172049</strain>
    </source>
</reference>
<keyword evidence="1" id="KW-0238">DNA-binding</keyword>
<feature type="domain" description="Cas12f1-like TNB" evidence="2">
    <location>
        <begin position="43"/>
        <end position="109"/>
    </location>
</feature>
<dbReference type="RefSeq" id="WP_140623843.1">
    <property type="nucleotide sequence ID" value="NZ_VFRQ01000016.1"/>
</dbReference>
<dbReference type="Pfam" id="PF07282">
    <property type="entry name" value="Cas12f1-like_TNB"/>
    <property type="match status" value="1"/>
</dbReference>